<keyword evidence="4" id="KW-1185">Reference proteome</keyword>
<dbReference type="SUPFAM" id="SSF56300">
    <property type="entry name" value="Metallo-dependent phosphatases"/>
    <property type="match status" value="1"/>
</dbReference>
<dbReference type="EMBL" id="FOOX01000022">
    <property type="protein sequence ID" value="SFH26814.1"/>
    <property type="molecule type" value="Genomic_DNA"/>
</dbReference>
<evidence type="ECO:0000259" key="2">
    <source>
        <dbReference type="Pfam" id="PF12850"/>
    </source>
</evidence>
<dbReference type="InterPro" id="IPR024654">
    <property type="entry name" value="Calcineurin-like_PHP_lpxH"/>
</dbReference>
<evidence type="ECO:0000313" key="3">
    <source>
        <dbReference type="EMBL" id="SFH26814.1"/>
    </source>
</evidence>
<reference evidence="4" key="1">
    <citation type="submission" date="2016-10" db="EMBL/GenBank/DDBJ databases">
        <authorList>
            <person name="Varghese N."/>
            <person name="Submissions S."/>
        </authorList>
    </citation>
    <scope>NUCLEOTIDE SEQUENCE [LARGE SCALE GENOMIC DNA]</scope>
    <source>
        <strain evidence="4">DSM 17038</strain>
    </source>
</reference>
<organism evidence="3 4">
    <name type="scientific">Desulfotruncus arcticus DSM 17038</name>
    <dbReference type="NCBI Taxonomy" id="1121424"/>
    <lineage>
        <taxon>Bacteria</taxon>
        <taxon>Bacillati</taxon>
        <taxon>Bacillota</taxon>
        <taxon>Clostridia</taxon>
        <taxon>Eubacteriales</taxon>
        <taxon>Desulfallaceae</taxon>
        <taxon>Desulfotruncus</taxon>
    </lineage>
</organism>
<dbReference type="OrthoDB" id="9800565at2"/>
<dbReference type="STRING" id="341036.SAMN05660649_04491"/>
<evidence type="ECO:0000313" key="4">
    <source>
        <dbReference type="Proteomes" id="UP000199337"/>
    </source>
</evidence>
<evidence type="ECO:0000256" key="1">
    <source>
        <dbReference type="ARBA" id="ARBA00008950"/>
    </source>
</evidence>
<protein>
    <submittedName>
        <fullName evidence="3">Predicted phosphodiesterase</fullName>
    </submittedName>
</protein>
<comment type="similarity">
    <text evidence="1">Belongs to the metallophosphoesterase superfamily. YfcE family.</text>
</comment>
<accession>A0A1I2YMB4</accession>
<feature type="domain" description="Calcineurin-like phosphoesterase" evidence="2">
    <location>
        <begin position="5"/>
        <end position="182"/>
    </location>
</feature>
<proteinExistence type="inferred from homology"/>
<dbReference type="RefSeq" id="WP_092474587.1">
    <property type="nucleotide sequence ID" value="NZ_FOOX01000022.1"/>
</dbReference>
<gene>
    <name evidence="3" type="ORF">SAMN05660649_04491</name>
</gene>
<dbReference type="PIRSF" id="PIRSF000883">
    <property type="entry name" value="Pesterase_MJ0912"/>
    <property type="match status" value="1"/>
</dbReference>
<name>A0A1I2YMB4_9FIRM</name>
<dbReference type="Gene3D" id="3.60.21.10">
    <property type="match status" value="1"/>
</dbReference>
<dbReference type="Pfam" id="PF12850">
    <property type="entry name" value="Metallophos_2"/>
    <property type="match status" value="1"/>
</dbReference>
<dbReference type="InterPro" id="IPR029052">
    <property type="entry name" value="Metallo-depent_PP-like"/>
</dbReference>
<dbReference type="Proteomes" id="UP000199337">
    <property type="component" value="Unassembled WGS sequence"/>
</dbReference>
<sequence length="240" mass="27170">MNIPRIAVMSDIHGNFLVLDAVLDDIKSKNITTIINLGDSFYGPLFPDITANRLIKTNVINIMGNQDRLLLEGLDMSEYPSLKFVKERLSPDHISWIKTFPKNMVVYESIYACHGSPDSDQAYLIEDVTEEGVRIRGVEDIMMEIQRIDQPIILCGHSHVPRTVYLPDGRIIINPGSVGLPAYADDVPQKHKMESYSPHAKYAIVSNNGGGWLVEQISVPYDWNKAWEQANKNNRNDWAF</sequence>
<dbReference type="AlphaFoldDB" id="A0A1I2YMB4"/>
<dbReference type="InterPro" id="IPR011152">
    <property type="entry name" value="Pesterase_MJ0912"/>
</dbReference>